<proteinExistence type="predicted"/>
<dbReference type="AlphaFoldDB" id="A0AAD7B3R2"/>
<dbReference type="InterPro" id="IPR046346">
    <property type="entry name" value="Aminoacid_DH-like_N_sf"/>
</dbReference>
<dbReference type="SUPFAM" id="SSF51735">
    <property type="entry name" value="NAD(P)-binding Rossmann-fold domains"/>
    <property type="match status" value="1"/>
</dbReference>
<dbReference type="EMBL" id="JARKIF010000042">
    <property type="protein sequence ID" value="KAJ7609100.1"/>
    <property type="molecule type" value="Genomic_DNA"/>
</dbReference>
<organism evidence="2 3">
    <name type="scientific">Roridomyces roridus</name>
    <dbReference type="NCBI Taxonomy" id="1738132"/>
    <lineage>
        <taxon>Eukaryota</taxon>
        <taxon>Fungi</taxon>
        <taxon>Dikarya</taxon>
        <taxon>Basidiomycota</taxon>
        <taxon>Agaricomycotina</taxon>
        <taxon>Agaricomycetes</taxon>
        <taxon>Agaricomycetidae</taxon>
        <taxon>Agaricales</taxon>
        <taxon>Marasmiineae</taxon>
        <taxon>Mycenaceae</taxon>
        <taxon>Roridomyces</taxon>
    </lineage>
</organism>
<feature type="domain" description="Shikimate dehydrogenase substrate binding N-terminal" evidence="1">
    <location>
        <begin position="7"/>
        <end position="89"/>
    </location>
</feature>
<dbReference type="Gene3D" id="3.40.50.10860">
    <property type="entry name" value="Leucine Dehydrogenase, chain A, domain 1"/>
    <property type="match status" value="1"/>
</dbReference>
<comment type="caution">
    <text evidence="2">The sequence shown here is derived from an EMBL/GenBank/DDBJ whole genome shotgun (WGS) entry which is preliminary data.</text>
</comment>
<feature type="non-terminal residue" evidence="2">
    <location>
        <position position="1"/>
    </location>
</feature>
<dbReference type="PANTHER" id="PTHR21089">
    <property type="entry name" value="SHIKIMATE DEHYDROGENASE"/>
    <property type="match status" value="1"/>
</dbReference>
<dbReference type="GO" id="GO:0019632">
    <property type="term" value="P:shikimate metabolic process"/>
    <property type="evidence" value="ECO:0007669"/>
    <property type="project" value="TreeGrafter"/>
</dbReference>
<dbReference type="GO" id="GO:0004764">
    <property type="term" value="F:shikimate 3-dehydrogenase (NADP+) activity"/>
    <property type="evidence" value="ECO:0007669"/>
    <property type="project" value="InterPro"/>
</dbReference>
<dbReference type="InterPro" id="IPR022893">
    <property type="entry name" value="Shikimate_DH_fam"/>
</dbReference>
<evidence type="ECO:0000313" key="2">
    <source>
        <dbReference type="EMBL" id="KAJ7609100.1"/>
    </source>
</evidence>
<keyword evidence="3" id="KW-1185">Reference proteome</keyword>
<dbReference type="GO" id="GO:0009423">
    <property type="term" value="P:chorismate biosynthetic process"/>
    <property type="evidence" value="ECO:0007669"/>
    <property type="project" value="TreeGrafter"/>
</dbReference>
<dbReference type="Proteomes" id="UP001221142">
    <property type="component" value="Unassembled WGS sequence"/>
</dbReference>
<evidence type="ECO:0000259" key="1">
    <source>
        <dbReference type="Pfam" id="PF08501"/>
    </source>
</evidence>
<evidence type="ECO:0000313" key="3">
    <source>
        <dbReference type="Proteomes" id="UP001221142"/>
    </source>
</evidence>
<dbReference type="InterPro" id="IPR036291">
    <property type="entry name" value="NAD(P)-bd_dom_sf"/>
</dbReference>
<dbReference type="SUPFAM" id="SSF53223">
    <property type="entry name" value="Aminoacid dehydrogenase-like, N-terminal domain"/>
    <property type="match status" value="1"/>
</dbReference>
<accession>A0AAD7B3R2</accession>
<dbReference type="InterPro" id="IPR013708">
    <property type="entry name" value="Shikimate_DH-bd_N"/>
</dbReference>
<name>A0AAD7B3R2_9AGAR</name>
<dbReference type="Gene3D" id="3.40.50.720">
    <property type="entry name" value="NAD(P)-binding Rossmann-like Domain"/>
    <property type="match status" value="1"/>
</dbReference>
<dbReference type="Pfam" id="PF08501">
    <property type="entry name" value="Shikimate_dh_N"/>
    <property type="match status" value="1"/>
</dbReference>
<dbReference type="PANTHER" id="PTHR21089:SF1">
    <property type="entry name" value="BIFUNCTIONAL 3-DEHYDROQUINATE DEHYDRATASE_SHIKIMATE DEHYDROGENASE, CHLOROPLASTIC"/>
    <property type="match status" value="1"/>
</dbReference>
<gene>
    <name evidence="2" type="ORF">FB45DRAFT_762646</name>
</gene>
<sequence length="390" mass="42123">SKKYHLFGFPIAVAHSAAPTLHNHCFKSLGTESTYTIWSTSKVTEEMLAVIQDDNCGGAAVTMPLKTAIIPFLDELAPESQVTNACNTIVKVPTPEGRVKLVGQNTDILGVRNALLAALREQHQSSTVPSDASASYPLKPALGPFTGLVIGGGATTRSSAQALTLLGLSPIFLINRDEKEVQDVKDAMKHLEFIHLRSPADVETHLVGEGKARILMAVGCIPSFAPQTLAERMVYTTASAVFTIPYRIPTDTSLILPYPTQRLFLEMPYKPLETTMYKVASAHGWYVIDGIQAMIEQGFAQQRMWLRGVASVTVGSDPVILGKQLEDDARRATRAFLTDSTTRDATAVGVGKEVDRAEGREAAVSTVSRLQRGMGLGGQGWLACDLGHYD</sequence>
<reference evidence="2" key="1">
    <citation type="submission" date="2023-03" db="EMBL/GenBank/DDBJ databases">
        <title>Massive genome expansion in bonnet fungi (Mycena s.s.) driven by repeated elements and novel gene families across ecological guilds.</title>
        <authorList>
            <consortium name="Lawrence Berkeley National Laboratory"/>
            <person name="Harder C.B."/>
            <person name="Miyauchi S."/>
            <person name="Viragh M."/>
            <person name="Kuo A."/>
            <person name="Thoen E."/>
            <person name="Andreopoulos B."/>
            <person name="Lu D."/>
            <person name="Skrede I."/>
            <person name="Drula E."/>
            <person name="Henrissat B."/>
            <person name="Morin E."/>
            <person name="Kohler A."/>
            <person name="Barry K."/>
            <person name="LaButti K."/>
            <person name="Morin E."/>
            <person name="Salamov A."/>
            <person name="Lipzen A."/>
            <person name="Mereny Z."/>
            <person name="Hegedus B."/>
            <person name="Baldrian P."/>
            <person name="Stursova M."/>
            <person name="Weitz H."/>
            <person name="Taylor A."/>
            <person name="Grigoriev I.V."/>
            <person name="Nagy L.G."/>
            <person name="Martin F."/>
            <person name="Kauserud H."/>
        </authorList>
    </citation>
    <scope>NUCLEOTIDE SEQUENCE</scope>
    <source>
        <strain evidence="2">9284</strain>
    </source>
</reference>
<protein>
    <recommendedName>
        <fullName evidence="1">Shikimate dehydrogenase substrate binding N-terminal domain-containing protein</fullName>
    </recommendedName>
</protein>